<dbReference type="OrthoDB" id="10259681at2759"/>
<dbReference type="AlphaFoldDB" id="A0A226F060"/>
<proteinExistence type="inferred from homology"/>
<dbReference type="GO" id="GO:0009922">
    <property type="term" value="F:fatty acid elongase activity"/>
    <property type="evidence" value="ECO:0007669"/>
    <property type="project" value="UniProtKB-EC"/>
</dbReference>
<evidence type="ECO:0000256" key="7">
    <source>
        <dbReference type="ARBA" id="ARBA00023098"/>
    </source>
</evidence>
<evidence type="ECO:0000256" key="9">
    <source>
        <dbReference type="ARBA" id="ARBA00023160"/>
    </source>
</evidence>
<evidence type="ECO:0000256" key="3">
    <source>
        <dbReference type="ARBA" id="ARBA00022679"/>
    </source>
</evidence>
<keyword evidence="2 10" id="KW-0444">Lipid biosynthesis</keyword>
<gene>
    <name evidence="11" type="ORF">Fcan01_03448</name>
</gene>
<feature type="transmembrane region" description="Helical" evidence="10">
    <location>
        <begin position="204"/>
        <end position="226"/>
    </location>
</feature>
<feature type="transmembrane region" description="Helical" evidence="10">
    <location>
        <begin position="119"/>
        <end position="141"/>
    </location>
</feature>
<keyword evidence="4 10" id="KW-0812">Transmembrane</keyword>
<dbReference type="PROSITE" id="PS01188">
    <property type="entry name" value="ELO"/>
    <property type="match status" value="1"/>
</dbReference>
<feature type="transmembrane region" description="Helical" evidence="10">
    <location>
        <begin position="39"/>
        <end position="60"/>
    </location>
</feature>
<dbReference type="GO" id="GO:0042761">
    <property type="term" value="P:very long-chain fatty acid biosynthetic process"/>
    <property type="evidence" value="ECO:0007669"/>
    <property type="project" value="TreeGrafter"/>
</dbReference>
<dbReference type="GO" id="GO:0034625">
    <property type="term" value="P:fatty acid elongation, monounsaturated fatty acid"/>
    <property type="evidence" value="ECO:0007669"/>
    <property type="project" value="TreeGrafter"/>
</dbReference>
<dbReference type="GO" id="GO:0030148">
    <property type="term" value="P:sphingolipid biosynthetic process"/>
    <property type="evidence" value="ECO:0007669"/>
    <property type="project" value="TreeGrafter"/>
</dbReference>
<evidence type="ECO:0000256" key="2">
    <source>
        <dbReference type="ARBA" id="ARBA00022516"/>
    </source>
</evidence>
<keyword evidence="8 10" id="KW-0472">Membrane</keyword>
<protein>
    <recommendedName>
        <fullName evidence="10">Elongation of very long chain fatty acids protein</fullName>
        <ecNumber evidence="10">2.3.1.199</ecNumber>
    </recommendedName>
    <alternativeName>
        <fullName evidence="10">Very-long-chain 3-oxoacyl-CoA synthase</fullName>
    </alternativeName>
</protein>
<comment type="subcellular location">
    <subcellularLocation>
        <location evidence="1">Membrane</location>
        <topology evidence="1">Multi-pass membrane protein</topology>
    </subcellularLocation>
</comment>
<keyword evidence="9 10" id="KW-0275">Fatty acid biosynthesis</keyword>
<sequence length="274" mass="32315">MSLNSSLEVWPYVEPPTILPYDFEKFDAIKWRTWMAQSWPISLVISASYVTLILVGQRFMHSRQPFKLQGPLLIWNLGLAIFSLCGFVRTFPELFQVISGQDGMHRSICVRDTLNPSSIFWAFLFTWSKVVELGDTLFLVLRKKPVIFLHWYHHVTVLIFCWATYAHYEPILRWFGVVNMLVHFYMYSYFALRAMHVRLWKSVSITVTTFQLTQMVLGIVVNFYAFWMKRKGVPCARSDQGQNIHLAMYSSYLVLFAHYFYKSYLAKKPKVKRT</sequence>
<dbReference type="Pfam" id="PF01151">
    <property type="entry name" value="ELO"/>
    <property type="match status" value="1"/>
</dbReference>
<evidence type="ECO:0000256" key="1">
    <source>
        <dbReference type="ARBA" id="ARBA00004141"/>
    </source>
</evidence>
<comment type="caution">
    <text evidence="11">The sequence shown here is derived from an EMBL/GenBank/DDBJ whole genome shotgun (WGS) entry which is preliminary data.</text>
</comment>
<dbReference type="GO" id="GO:0034626">
    <property type="term" value="P:fatty acid elongation, polyunsaturated fatty acid"/>
    <property type="evidence" value="ECO:0007669"/>
    <property type="project" value="TreeGrafter"/>
</dbReference>
<feature type="transmembrane region" description="Helical" evidence="10">
    <location>
        <begin position="72"/>
        <end position="91"/>
    </location>
</feature>
<dbReference type="EMBL" id="LNIX01000001">
    <property type="protein sequence ID" value="OXA63179.1"/>
    <property type="molecule type" value="Genomic_DNA"/>
</dbReference>
<evidence type="ECO:0000256" key="5">
    <source>
        <dbReference type="ARBA" id="ARBA00022832"/>
    </source>
</evidence>
<feature type="transmembrane region" description="Helical" evidence="10">
    <location>
        <begin position="246"/>
        <end position="265"/>
    </location>
</feature>
<evidence type="ECO:0000256" key="10">
    <source>
        <dbReference type="RuleBase" id="RU361115"/>
    </source>
</evidence>
<accession>A0A226F060</accession>
<comment type="similarity">
    <text evidence="10">Belongs to the ELO family.</text>
</comment>
<dbReference type="PANTHER" id="PTHR11157:SF17">
    <property type="entry name" value="ELONGATION OF VERY LONG CHAIN FATTY ACIDS PROTEIN 6"/>
    <property type="match status" value="1"/>
</dbReference>
<keyword evidence="12" id="KW-1185">Reference proteome</keyword>
<reference evidence="11 12" key="1">
    <citation type="submission" date="2015-12" db="EMBL/GenBank/DDBJ databases">
        <title>The genome of Folsomia candida.</title>
        <authorList>
            <person name="Faddeeva A."/>
            <person name="Derks M.F."/>
            <person name="Anvar Y."/>
            <person name="Smit S."/>
            <person name="Van Straalen N."/>
            <person name="Roelofs D."/>
        </authorList>
    </citation>
    <scope>NUCLEOTIDE SEQUENCE [LARGE SCALE GENOMIC DNA]</scope>
    <source>
        <strain evidence="11 12">VU population</strain>
        <tissue evidence="11">Whole body</tissue>
    </source>
</reference>
<feature type="transmembrane region" description="Helical" evidence="10">
    <location>
        <begin position="171"/>
        <end position="192"/>
    </location>
</feature>
<feature type="transmembrane region" description="Helical" evidence="10">
    <location>
        <begin position="148"/>
        <end position="165"/>
    </location>
</feature>
<evidence type="ECO:0000256" key="6">
    <source>
        <dbReference type="ARBA" id="ARBA00022989"/>
    </source>
</evidence>
<organism evidence="11 12">
    <name type="scientific">Folsomia candida</name>
    <name type="common">Springtail</name>
    <dbReference type="NCBI Taxonomy" id="158441"/>
    <lineage>
        <taxon>Eukaryota</taxon>
        <taxon>Metazoa</taxon>
        <taxon>Ecdysozoa</taxon>
        <taxon>Arthropoda</taxon>
        <taxon>Hexapoda</taxon>
        <taxon>Collembola</taxon>
        <taxon>Entomobryomorpha</taxon>
        <taxon>Isotomoidea</taxon>
        <taxon>Isotomidae</taxon>
        <taxon>Proisotominae</taxon>
        <taxon>Folsomia</taxon>
    </lineage>
</organism>
<comment type="catalytic activity">
    <reaction evidence="10">
        <text>a very-long-chain acyl-CoA + malonyl-CoA + H(+) = a very-long-chain 3-oxoacyl-CoA + CO2 + CoA</text>
        <dbReference type="Rhea" id="RHEA:32727"/>
        <dbReference type="ChEBI" id="CHEBI:15378"/>
        <dbReference type="ChEBI" id="CHEBI:16526"/>
        <dbReference type="ChEBI" id="CHEBI:57287"/>
        <dbReference type="ChEBI" id="CHEBI:57384"/>
        <dbReference type="ChEBI" id="CHEBI:90725"/>
        <dbReference type="ChEBI" id="CHEBI:90736"/>
        <dbReference type="EC" id="2.3.1.199"/>
    </reaction>
</comment>
<dbReference type="PANTHER" id="PTHR11157">
    <property type="entry name" value="FATTY ACID ACYL TRANSFERASE-RELATED"/>
    <property type="match status" value="1"/>
</dbReference>
<keyword evidence="6 10" id="KW-1133">Transmembrane helix</keyword>
<dbReference type="Proteomes" id="UP000198287">
    <property type="component" value="Unassembled WGS sequence"/>
</dbReference>
<keyword evidence="5 10" id="KW-0276">Fatty acid metabolism</keyword>
<evidence type="ECO:0000256" key="8">
    <source>
        <dbReference type="ARBA" id="ARBA00023136"/>
    </source>
</evidence>
<dbReference type="InterPro" id="IPR030457">
    <property type="entry name" value="ELO_CS"/>
</dbReference>
<dbReference type="GO" id="GO:0019367">
    <property type="term" value="P:fatty acid elongation, saturated fatty acid"/>
    <property type="evidence" value="ECO:0007669"/>
    <property type="project" value="TreeGrafter"/>
</dbReference>
<dbReference type="GO" id="GO:0005789">
    <property type="term" value="C:endoplasmic reticulum membrane"/>
    <property type="evidence" value="ECO:0007669"/>
    <property type="project" value="TreeGrafter"/>
</dbReference>
<dbReference type="EC" id="2.3.1.199" evidence="10"/>
<name>A0A226F060_FOLCA</name>
<dbReference type="InterPro" id="IPR002076">
    <property type="entry name" value="ELO_fam"/>
</dbReference>
<evidence type="ECO:0000313" key="12">
    <source>
        <dbReference type="Proteomes" id="UP000198287"/>
    </source>
</evidence>
<dbReference type="OMA" id="WIYICYL"/>
<evidence type="ECO:0000313" key="11">
    <source>
        <dbReference type="EMBL" id="OXA63179.1"/>
    </source>
</evidence>
<keyword evidence="3 10" id="KW-0808">Transferase</keyword>
<evidence type="ECO:0000256" key="4">
    <source>
        <dbReference type="ARBA" id="ARBA00022692"/>
    </source>
</evidence>
<keyword evidence="7 10" id="KW-0443">Lipid metabolism</keyword>